<feature type="modified residue" description="4-aspartylphosphate" evidence="6">
    <location>
        <position position="52"/>
    </location>
</feature>
<keyword evidence="9" id="KW-1185">Reference proteome</keyword>
<evidence type="ECO:0000313" key="8">
    <source>
        <dbReference type="EMBL" id="GIM79236.1"/>
    </source>
</evidence>
<dbReference type="SMART" id="SM00448">
    <property type="entry name" value="REC"/>
    <property type="match status" value="1"/>
</dbReference>
<protein>
    <recommendedName>
        <fullName evidence="7">Response regulatory domain-containing protein</fullName>
    </recommendedName>
</protein>
<dbReference type="InterPro" id="IPR039420">
    <property type="entry name" value="WalR-like"/>
</dbReference>
<dbReference type="Pfam" id="PF00072">
    <property type="entry name" value="Response_reg"/>
    <property type="match status" value="1"/>
</dbReference>
<dbReference type="InterPro" id="IPR011006">
    <property type="entry name" value="CheY-like_superfamily"/>
</dbReference>
<dbReference type="FunFam" id="3.40.50.2300:FF:000001">
    <property type="entry name" value="DNA-binding response regulator PhoB"/>
    <property type="match status" value="1"/>
</dbReference>
<dbReference type="GO" id="GO:0005829">
    <property type="term" value="C:cytosol"/>
    <property type="evidence" value="ECO:0007669"/>
    <property type="project" value="TreeGrafter"/>
</dbReference>
<dbReference type="PROSITE" id="PS50110">
    <property type="entry name" value="RESPONSE_REGULATORY"/>
    <property type="match status" value="1"/>
</dbReference>
<comment type="caution">
    <text evidence="8">The sequence shown here is derived from an EMBL/GenBank/DDBJ whole genome shotgun (WGS) entry which is preliminary data.</text>
</comment>
<keyword evidence="4" id="KW-0238">DNA-binding</keyword>
<reference evidence="8" key="1">
    <citation type="submission" date="2021-03" db="EMBL/GenBank/DDBJ databases">
        <title>Whole genome shotgun sequence of Actinoplanes consettensis NBRC 14913.</title>
        <authorList>
            <person name="Komaki H."/>
            <person name="Tamura T."/>
        </authorList>
    </citation>
    <scope>NUCLEOTIDE SEQUENCE</scope>
    <source>
        <strain evidence="8">NBRC 14913</strain>
    </source>
</reference>
<evidence type="ECO:0000256" key="1">
    <source>
        <dbReference type="ARBA" id="ARBA00022553"/>
    </source>
</evidence>
<dbReference type="GO" id="GO:0032993">
    <property type="term" value="C:protein-DNA complex"/>
    <property type="evidence" value="ECO:0007669"/>
    <property type="project" value="TreeGrafter"/>
</dbReference>
<organism evidence="8 9">
    <name type="scientific">Winogradskya consettensis</name>
    <dbReference type="NCBI Taxonomy" id="113560"/>
    <lineage>
        <taxon>Bacteria</taxon>
        <taxon>Bacillati</taxon>
        <taxon>Actinomycetota</taxon>
        <taxon>Actinomycetes</taxon>
        <taxon>Micromonosporales</taxon>
        <taxon>Micromonosporaceae</taxon>
        <taxon>Winogradskya</taxon>
    </lineage>
</organism>
<dbReference type="PANTHER" id="PTHR48111">
    <property type="entry name" value="REGULATOR OF RPOS"/>
    <property type="match status" value="1"/>
</dbReference>
<dbReference type="PANTHER" id="PTHR48111:SF21">
    <property type="entry name" value="DNA-BINDING DUAL MASTER TRANSCRIPTIONAL REGULATOR RPAA"/>
    <property type="match status" value="1"/>
</dbReference>
<accession>A0A919SXI0</accession>
<evidence type="ECO:0000259" key="7">
    <source>
        <dbReference type="PROSITE" id="PS50110"/>
    </source>
</evidence>
<dbReference type="GO" id="GO:0000156">
    <property type="term" value="F:phosphorelay response regulator activity"/>
    <property type="evidence" value="ECO:0007669"/>
    <property type="project" value="TreeGrafter"/>
</dbReference>
<evidence type="ECO:0000256" key="2">
    <source>
        <dbReference type="ARBA" id="ARBA00023012"/>
    </source>
</evidence>
<dbReference type="InterPro" id="IPR001789">
    <property type="entry name" value="Sig_transdc_resp-reg_receiver"/>
</dbReference>
<evidence type="ECO:0000256" key="5">
    <source>
        <dbReference type="ARBA" id="ARBA00023163"/>
    </source>
</evidence>
<dbReference type="SUPFAM" id="SSF52172">
    <property type="entry name" value="CheY-like"/>
    <property type="match status" value="1"/>
</dbReference>
<dbReference type="AlphaFoldDB" id="A0A919SXI0"/>
<evidence type="ECO:0000256" key="6">
    <source>
        <dbReference type="PROSITE-ProRule" id="PRU00169"/>
    </source>
</evidence>
<gene>
    <name evidence="8" type="ORF">Aco04nite_64500</name>
</gene>
<dbReference type="GO" id="GO:0006355">
    <property type="term" value="P:regulation of DNA-templated transcription"/>
    <property type="evidence" value="ECO:0007669"/>
    <property type="project" value="TreeGrafter"/>
</dbReference>
<name>A0A919SXI0_9ACTN</name>
<evidence type="ECO:0000313" key="9">
    <source>
        <dbReference type="Proteomes" id="UP000680865"/>
    </source>
</evidence>
<keyword evidence="2" id="KW-0902">Two-component regulatory system</keyword>
<keyword evidence="1 6" id="KW-0597">Phosphoprotein</keyword>
<keyword evidence="5" id="KW-0804">Transcription</keyword>
<dbReference type="RefSeq" id="WP_213000963.1">
    <property type="nucleotide sequence ID" value="NZ_BAAATW010000017.1"/>
</dbReference>
<proteinExistence type="predicted"/>
<evidence type="ECO:0000256" key="3">
    <source>
        <dbReference type="ARBA" id="ARBA00023015"/>
    </source>
</evidence>
<dbReference type="Gene3D" id="3.40.50.2300">
    <property type="match status" value="1"/>
</dbReference>
<feature type="domain" description="Response regulatory" evidence="7">
    <location>
        <begin position="3"/>
        <end position="119"/>
    </location>
</feature>
<dbReference type="Proteomes" id="UP000680865">
    <property type="component" value="Unassembled WGS sequence"/>
</dbReference>
<sequence>MSTILLVEDDPDIRHLVSYKLGQGGMDVIAVADGVSALREARAHPPDLVLLDVRMPRMSGIEVCRELRAGVVTAEVPIIMLTARSRQQDLEQGYAAGATDYVIKPFSPRELLLRVEAALARVHH</sequence>
<evidence type="ECO:0000256" key="4">
    <source>
        <dbReference type="ARBA" id="ARBA00023125"/>
    </source>
</evidence>
<keyword evidence="3" id="KW-0805">Transcription regulation</keyword>
<dbReference type="GO" id="GO:0000976">
    <property type="term" value="F:transcription cis-regulatory region binding"/>
    <property type="evidence" value="ECO:0007669"/>
    <property type="project" value="TreeGrafter"/>
</dbReference>
<dbReference type="EMBL" id="BOQP01000036">
    <property type="protein sequence ID" value="GIM79236.1"/>
    <property type="molecule type" value="Genomic_DNA"/>
</dbReference>